<dbReference type="OrthoDB" id="176710at2"/>
<feature type="transmembrane region" description="Helical" evidence="2">
    <location>
        <begin position="7"/>
        <end position="24"/>
    </location>
</feature>
<accession>A0A1X4XW91</accession>
<dbReference type="Gene3D" id="1.10.287.470">
    <property type="entry name" value="Helix hairpin bin"/>
    <property type="match status" value="1"/>
</dbReference>
<keyword evidence="2" id="KW-1133">Transmembrane helix</keyword>
<dbReference type="SUPFAM" id="SSF111369">
    <property type="entry name" value="HlyD-like secretion proteins"/>
    <property type="match status" value="1"/>
</dbReference>
<organism evidence="3 4">
    <name type="scientific">Desulfurella amilsii</name>
    <dbReference type="NCBI Taxonomy" id="1562698"/>
    <lineage>
        <taxon>Bacteria</taxon>
        <taxon>Pseudomonadati</taxon>
        <taxon>Campylobacterota</taxon>
        <taxon>Desulfurellia</taxon>
        <taxon>Desulfurellales</taxon>
        <taxon>Desulfurellaceae</taxon>
        <taxon>Desulfurella</taxon>
    </lineage>
</organism>
<dbReference type="GO" id="GO:1990281">
    <property type="term" value="C:efflux pump complex"/>
    <property type="evidence" value="ECO:0007669"/>
    <property type="project" value="TreeGrafter"/>
</dbReference>
<keyword evidence="2" id="KW-0472">Membrane</keyword>
<keyword evidence="4" id="KW-1185">Reference proteome</keyword>
<proteinExistence type="predicted"/>
<feature type="coiled-coil region" evidence="1">
    <location>
        <begin position="159"/>
        <end position="200"/>
    </location>
</feature>
<dbReference type="PANTHER" id="PTHR30469">
    <property type="entry name" value="MULTIDRUG RESISTANCE PROTEIN MDTA"/>
    <property type="match status" value="1"/>
</dbReference>
<dbReference type="RefSeq" id="WP_086034027.1">
    <property type="nucleotide sequence ID" value="NZ_MDSU01000018.1"/>
</dbReference>
<reference evidence="3 4" key="1">
    <citation type="journal article" date="2017" name="Front. Microbiol.">
        <title>Genome Sequence of Desulfurella amilsii Strain TR1 and Comparative Genomics of Desulfurellaceae Family.</title>
        <authorList>
            <person name="Florentino A.P."/>
            <person name="Stams A.J."/>
            <person name="Sanchez-Andrea I."/>
        </authorList>
    </citation>
    <scope>NUCLEOTIDE SEQUENCE [LARGE SCALE GENOMIC DNA]</scope>
    <source>
        <strain evidence="3 4">TR1</strain>
    </source>
</reference>
<sequence>MKKSKKIFFGIITIIVLVAIFSIIRKKHELSSFEKPTRYPLVVDASYIHKGELKSFQKFLGEFRPENDALVNAKFNSTVIYIANEGTKVKKGDIIFKLDSKDIESNISALSFSQKALQNQLESAKTQIEASATQYINSKKNYERYKDLYSKNVISKVQLEDMENSYKQALANRQAALSKASELANNIKSISAQIDSLNDNLSYCEFKAPFDGIVANKFLNVGDTAIVGKPIIELVGSGRYLIYVTTPIDVALKLKRDDIETAYYNDKPMNAKVEDILQSSQNNLATVKLSVSKNPFNLPAHTYLDVYIYDGKCKGFIVSANSIVKKIDGIYVIGIKNSKAQLVPVVLKVKTPTQACVEGKLENIKKTVAGDESLLQRIYEGQELVEDRGGN</sequence>
<evidence type="ECO:0000256" key="2">
    <source>
        <dbReference type="SAM" id="Phobius"/>
    </source>
</evidence>
<evidence type="ECO:0000313" key="4">
    <source>
        <dbReference type="Proteomes" id="UP000194141"/>
    </source>
</evidence>
<name>A0A1X4XW91_9BACT</name>
<evidence type="ECO:0000313" key="3">
    <source>
        <dbReference type="EMBL" id="OSS41800.1"/>
    </source>
</evidence>
<keyword evidence="1" id="KW-0175">Coiled coil</keyword>
<evidence type="ECO:0000256" key="1">
    <source>
        <dbReference type="SAM" id="Coils"/>
    </source>
</evidence>
<dbReference type="AlphaFoldDB" id="A0A1X4XW91"/>
<keyword evidence="2" id="KW-0812">Transmembrane</keyword>
<protein>
    <submittedName>
        <fullName evidence="3">Efflux transporter, RND family, MFP subunit</fullName>
    </submittedName>
</protein>
<dbReference type="Gene3D" id="2.40.50.100">
    <property type="match status" value="1"/>
</dbReference>
<dbReference type="PANTHER" id="PTHR30469:SF15">
    <property type="entry name" value="HLYD FAMILY OF SECRETION PROTEINS"/>
    <property type="match status" value="1"/>
</dbReference>
<dbReference type="EMBL" id="MDSU01000018">
    <property type="protein sequence ID" value="OSS41800.1"/>
    <property type="molecule type" value="Genomic_DNA"/>
</dbReference>
<gene>
    <name evidence="3" type="ORF">DESAMIL20_1353</name>
</gene>
<dbReference type="Proteomes" id="UP000194141">
    <property type="component" value="Unassembled WGS sequence"/>
</dbReference>
<dbReference type="GO" id="GO:0015562">
    <property type="term" value="F:efflux transmembrane transporter activity"/>
    <property type="evidence" value="ECO:0007669"/>
    <property type="project" value="InterPro"/>
</dbReference>
<dbReference type="STRING" id="1562698.DESAMIL20_1353"/>
<comment type="caution">
    <text evidence="3">The sequence shown here is derived from an EMBL/GenBank/DDBJ whole genome shotgun (WGS) entry which is preliminary data.</text>
</comment>